<evidence type="ECO:0000313" key="3">
    <source>
        <dbReference type="Proteomes" id="UP000278733"/>
    </source>
</evidence>
<dbReference type="AlphaFoldDB" id="A0A3S4U6Z8"/>
<gene>
    <name evidence="2" type="ORF">NCTC8284_00590</name>
</gene>
<dbReference type="Proteomes" id="UP000278733">
    <property type="component" value="Chromosome"/>
</dbReference>
<evidence type="ECO:0000313" key="2">
    <source>
        <dbReference type="EMBL" id="VEH65445.1"/>
    </source>
</evidence>
<feature type="signal peptide" evidence="1">
    <location>
        <begin position="1"/>
        <end position="32"/>
    </location>
</feature>
<reference evidence="2 3" key="1">
    <citation type="submission" date="2018-12" db="EMBL/GenBank/DDBJ databases">
        <authorList>
            <consortium name="Pathogen Informatics"/>
        </authorList>
    </citation>
    <scope>NUCLEOTIDE SEQUENCE [LARGE SCALE GENOMIC DNA]</scope>
    <source>
        <strain evidence="2 3">NCTC8284</strain>
    </source>
</reference>
<accession>A0A3S4U6Z8</accession>
<evidence type="ECO:0000256" key="1">
    <source>
        <dbReference type="SAM" id="SignalP"/>
    </source>
</evidence>
<sequence>MAQVCRLKWRQKNEKHYLTAILCAAVAISANAAVVPIAATTAATTAGIAANNNARKQAETRKHAEQQAQVVTQIAQQGGLTVEAGSGHVIIRCEWVKGGLCQKRILSDEGWFRSYKYVSVTPEEFAKAQGYNKVHRITLLPLYDNTWLALDVSKE</sequence>
<dbReference type="KEGG" id="rpne:NCTC8284_00590"/>
<organism evidence="2 3">
    <name type="scientific">Rodentibacter pneumotropicus</name>
    <dbReference type="NCBI Taxonomy" id="758"/>
    <lineage>
        <taxon>Bacteria</taxon>
        <taxon>Pseudomonadati</taxon>
        <taxon>Pseudomonadota</taxon>
        <taxon>Gammaproteobacteria</taxon>
        <taxon>Pasteurellales</taxon>
        <taxon>Pasteurellaceae</taxon>
        <taxon>Rodentibacter</taxon>
    </lineage>
</organism>
<feature type="chain" id="PRO_5018596210" evidence="1">
    <location>
        <begin position="33"/>
        <end position="155"/>
    </location>
</feature>
<keyword evidence="1" id="KW-0732">Signal</keyword>
<dbReference type="EMBL" id="LR134405">
    <property type="protein sequence ID" value="VEH65445.1"/>
    <property type="molecule type" value="Genomic_DNA"/>
</dbReference>
<protein>
    <submittedName>
        <fullName evidence="2">Uncharacterized protein</fullName>
    </submittedName>
</protein>
<name>A0A3S4U6Z8_9PAST</name>
<proteinExistence type="predicted"/>